<feature type="chain" id="PRO_5018070991" description="SLH domain-containing protein" evidence="2">
    <location>
        <begin position="25"/>
        <end position="533"/>
    </location>
</feature>
<keyword evidence="1" id="KW-0677">Repeat</keyword>
<dbReference type="InterPro" id="IPR051465">
    <property type="entry name" value="Cell_Envelope_Struct_Comp"/>
</dbReference>
<name>A0A3G1KP58_FORW1</name>
<organism evidence="4 5">
    <name type="scientific">Formimonas warabiya</name>
    <dbReference type="NCBI Taxonomy" id="1761012"/>
    <lineage>
        <taxon>Bacteria</taxon>
        <taxon>Bacillati</taxon>
        <taxon>Bacillota</taxon>
        <taxon>Clostridia</taxon>
        <taxon>Eubacteriales</taxon>
        <taxon>Peptococcaceae</taxon>
        <taxon>Candidatus Formimonas</taxon>
    </lineage>
</organism>
<dbReference type="PANTHER" id="PTHR43308:SF5">
    <property type="entry name" value="S-LAYER PROTEIN _ PEPTIDOGLYCAN ENDO-BETA-N-ACETYLGLUCOSAMINIDASE"/>
    <property type="match status" value="1"/>
</dbReference>
<evidence type="ECO:0000256" key="2">
    <source>
        <dbReference type="SAM" id="SignalP"/>
    </source>
</evidence>
<dbReference type="Pfam" id="PF18914">
    <property type="entry name" value="DUF5666"/>
    <property type="match status" value="1"/>
</dbReference>
<reference evidence="4 5" key="1">
    <citation type="submission" date="2016-10" db="EMBL/GenBank/DDBJ databases">
        <title>Complete Genome Sequence of Peptococcaceae strain DCMF.</title>
        <authorList>
            <person name="Edwards R.J."/>
            <person name="Holland S.I."/>
            <person name="Deshpande N.P."/>
            <person name="Wong Y.K."/>
            <person name="Ertan H."/>
            <person name="Manefield M."/>
            <person name="Russell T.L."/>
            <person name="Lee M.J."/>
        </authorList>
    </citation>
    <scope>NUCLEOTIDE SEQUENCE [LARGE SCALE GENOMIC DNA]</scope>
    <source>
        <strain evidence="4 5">DCMF</strain>
    </source>
</reference>
<gene>
    <name evidence="4" type="ORF">DCMF_03030</name>
</gene>
<dbReference type="RefSeq" id="WP_148133072.1">
    <property type="nucleotide sequence ID" value="NZ_CP017634.1"/>
</dbReference>
<dbReference type="Proteomes" id="UP000323521">
    <property type="component" value="Chromosome"/>
</dbReference>
<dbReference type="InterPro" id="IPR043724">
    <property type="entry name" value="DUF5666"/>
</dbReference>
<feature type="domain" description="SLH" evidence="3">
    <location>
        <begin position="39"/>
        <end position="102"/>
    </location>
</feature>
<sequence length="533" mass="58818">MKKVLLMLLAVVFLAGAVAPAAYASQPAHAKGSDKAKMNQALKFKDVKGHWAENVLLEMNAKGFVKGYQDCTYKPANVVSKLEAVVMIVRALGLEEEAQEAKLSAPVKNEKQIPSWAAGYVQVAYDQGILTEGDLKAFRPNQGAKRIEVALWIARALDLDQKIQQKIQLDFVDDEDIPGNLNGIVIIMVQTGIMQGAPGHYFWPNKPITRAEMAVLLDRIDGKVADNQGKEISGKIKSVDDDTITVEKTGWTKEFDFSEDVTVYLDGDLAEVEDLEEGYRVKVVLDNDGKVSFVKAEDAENEEDFEGEITQIVLGDGAQITVKSGNKEKAFRVNGSTEIEKDGKEIFLSELEIGWEVSVESENGVAIDITVDNEEDNEDDEETEEEYEGTITEVDSIGHQSITIEDEDGRTHTFDVDEDTEIILDDEDQDLEDLESGFAVTVTVIDDVATRIEAESEEEEFSGEIVALTLGDEQTVVIETDENDRFTFDVTEDTEIELDGDRAELDDLKVGDTVEITAQNGAALTIDAEREDD</sequence>
<keyword evidence="2" id="KW-0732">Signal</keyword>
<evidence type="ECO:0000256" key="1">
    <source>
        <dbReference type="ARBA" id="ARBA00022737"/>
    </source>
</evidence>
<dbReference type="OrthoDB" id="1804207at2"/>
<protein>
    <recommendedName>
        <fullName evidence="3">SLH domain-containing protein</fullName>
    </recommendedName>
</protein>
<dbReference type="InterPro" id="IPR001119">
    <property type="entry name" value="SLH_dom"/>
</dbReference>
<keyword evidence="5" id="KW-1185">Reference proteome</keyword>
<accession>A0A3G1KP58</accession>
<dbReference type="Pfam" id="PF00395">
    <property type="entry name" value="SLH"/>
    <property type="match status" value="3"/>
</dbReference>
<evidence type="ECO:0000313" key="4">
    <source>
        <dbReference type="EMBL" id="ATW23905.1"/>
    </source>
</evidence>
<feature type="domain" description="SLH" evidence="3">
    <location>
        <begin position="104"/>
        <end position="167"/>
    </location>
</feature>
<feature type="domain" description="SLH" evidence="3">
    <location>
        <begin position="168"/>
        <end position="231"/>
    </location>
</feature>
<proteinExistence type="predicted"/>
<evidence type="ECO:0000313" key="5">
    <source>
        <dbReference type="Proteomes" id="UP000323521"/>
    </source>
</evidence>
<dbReference type="AlphaFoldDB" id="A0A3G1KP58"/>
<dbReference type="EMBL" id="CP017634">
    <property type="protein sequence ID" value="ATW23905.1"/>
    <property type="molecule type" value="Genomic_DNA"/>
</dbReference>
<evidence type="ECO:0000259" key="3">
    <source>
        <dbReference type="PROSITE" id="PS51272"/>
    </source>
</evidence>
<feature type="signal peptide" evidence="2">
    <location>
        <begin position="1"/>
        <end position="24"/>
    </location>
</feature>
<dbReference type="KEGG" id="fwa:DCMF_03030"/>
<dbReference type="PANTHER" id="PTHR43308">
    <property type="entry name" value="OUTER MEMBRANE PROTEIN ALPHA-RELATED"/>
    <property type="match status" value="1"/>
</dbReference>
<dbReference type="PROSITE" id="PS51272">
    <property type="entry name" value="SLH"/>
    <property type="match status" value="3"/>
</dbReference>